<dbReference type="InterPro" id="IPR004839">
    <property type="entry name" value="Aminotransferase_I/II_large"/>
</dbReference>
<dbReference type="CDD" id="cd00609">
    <property type="entry name" value="AAT_like"/>
    <property type="match status" value="1"/>
</dbReference>
<keyword evidence="10" id="KW-0032">Aminotransferase</keyword>
<evidence type="ECO:0000313" key="10">
    <source>
        <dbReference type="EMBL" id="EMS53198.1"/>
    </source>
</evidence>
<dbReference type="AlphaFoldDB" id="M7YRD2"/>
<comment type="function">
    <text evidence="6">Involved in biosynthesis of mugineic acid family phytosiderophores.</text>
</comment>
<protein>
    <recommendedName>
        <fullName evidence="7">nicotianamine aminotransferase</fullName>
        <ecNumber evidence="7">2.6.1.80</ecNumber>
    </recommendedName>
</protein>
<evidence type="ECO:0000256" key="5">
    <source>
        <dbReference type="ARBA" id="ARBA00052517"/>
    </source>
</evidence>
<feature type="compositionally biased region" description="Basic and acidic residues" evidence="8">
    <location>
        <begin position="1"/>
        <end position="12"/>
    </location>
</feature>
<dbReference type="GO" id="GO:0006572">
    <property type="term" value="P:L-tyrosine catabolic process"/>
    <property type="evidence" value="ECO:0007669"/>
    <property type="project" value="TreeGrafter"/>
</dbReference>
<evidence type="ECO:0000256" key="3">
    <source>
        <dbReference type="ARBA" id="ARBA00022679"/>
    </source>
</evidence>
<dbReference type="OMA" id="WACDWVR"/>
<feature type="compositionally biased region" description="Low complexity" evidence="8">
    <location>
        <begin position="18"/>
        <end position="30"/>
    </location>
</feature>
<dbReference type="Gene3D" id="3.90.1150.10">
    <property type="entry name" value="Aspartate Aminotransferase, domain 1"/>
    <property type="match status" value="1"/>
</dbReference>
<dbReference type="PANTHER" id="PTHR45744">
    <property type="entry name" value="TYROSINE AMINOTRANSFERASE"/>
    <property type="match status" value="1"/>
</dbReference>
<dbReference type="InterPro" id="IPR005958">
    <property type="entry name" value="TyrNic_aminoTrfase"/>
</dbReference>
<dbReference type="InterPro" id="IPR015422">
    <property type="entry name" value="PyrdxlP-dep_Trfase_small"/>
</dbReference>
<proteinExistence type="inferred from homology"/>
<dbReference type="NCBIfam" id="TIGR01265">
    <property type="entry name" value="tyr_nico_aTase"/>
    <property type="match status" value="1"/>
</dbReference>
<dbReference type="GO" id="GO:0030170">
    <property type="term" value="F:pyridoxal phosphate binding"/>
    <property type="evidence" value="ECO:0007669"/>
    <property type="project" value="InterPro"/>
</dbReference>
<evidence type="ECO:0000256" key="1">
    <source>
        <dbReference type="ARBA" id="ARBA00001933"/>
    </source>
</evidence>
<dbReference type="FunFam" id="3.90.1150.10:FF:000040">
    <property type="entry name" value="Tyrosine aminotransferase"/>
    <property type="match status" value="1"/>
</dbReference>
<dbReference type="GO" id="GO:0004838">
    <property type="term" value="F:L-tyrosine-2-oxoglutarate transaminase activity"/>
    <property type="evidence" value="ECO:0007669"/>
    <property type="project" value="TreeGrafter"/>
</dbReference>
<evidence type="ECO:0000256" key="2">
    <source>
        <dbReference type="ARBA" id="ARBA00007441"/>
    </source>
</evidence>
<evidence type="ECO:0000256" key="6">
    <source>
        <dbReference type="ARBA" id="ARBA00060103"/>
    </source>
</evidence>
<dbReference type="SUPFAM" id="SSF53383">
    <property type="entry name" value="PLP-dependent transferases"/>
    <property type="match status" value="1"/>
</dbReference>
<dbReference type="InterPro" id="IPR015424">
    <property type="entry name" value="PyrdxlP-dep_Trfase"/>
</dbReference>
<keyword evidence="4" id="KW-0663">Pyridoxal phosphate</keyword>
<dbReference type="EC" id="2.6.1.80" evidence="7"/>
<feature type="region of interest" description="Disordered" evidence="8">
    <location>
        <begin position="1"/>
        <end position="49"/>
    </location>
</feature>
<dbReference type="Pfam" id="PF00155">
    <property type="entry name" value="Aminotran_1_2"/>
    <property type="match status" value="1"/>
</dbReference>
<dbReference type="Gene3D" id="3.40.640.10">
    <property type="entry name" value="Type I PLP-dependent aspartate aminotransferase-like (Major domain)"/>
    <property type="match status" value="1"/>
</dbReference>
<dbReference type="GO" id="GO:0033855">
    <property type="term" value="F:nicotianamine aminotransferase activity"/>
    <property type="evidence" value="ECO:0007669"/>
    <property type="project" value="UniProtKB-EC"/>
</dbReference>
<evidence type="ECO:0000259" key="9">
    <source>
        <dbReference type="Pfam" id="PF00155"/>
    </source>
</evidence>
<evidence type="ECO:0000256" key="7">
    <source>
        <dbReference type="ARBA" id="ARBA00067055"/>
    </source>
</evidence>
<name>M7YRD2_TRIUA</name>
<dbReference type="STRING" id="4572.M7YRD2"/>
<gene>
    <name evidence="10" type="ORF">TRIUR3_17192</name>
</gene>
<dbReference type="FunFam" id="3.40.640.10:FF:000048">
    <property type="entry name" value="tyrosine aminotransferase"/>
    <property type="match status" value="1"/>
</dbReference>
<feature type="domain" description="Aminotransferase class I/classII large" evidence="9">
    <location>
        <begin position="168"/>
        <end position="485"/>
    </location>
</feature>
<comment type="cofactor">
    <cofactor evidence="1">
        <name>pyridoxal 5'-phosphate</name>
        <dbReference type="ChEBI" id="CHEBI:597326"/>
    </cofactor>
</comment>
<dbReference type="PANTHER" id="PTHR45744:SF18">
    <property type="entry name" value="NICOTIANAMINE AMINOTRANSFERASE HOMOLOG"/>
    <property type="match status" value="1"/>
</dbReference>
<evidence type="ECO:0000256" key="8">
    <source>
        <dbReference type="SAM" id="MobiDB-lite"/>
    </source>
</evidence>
<organism evidence="10">
    <name type="scientific">Triticum urartu</name>
    <name type="common">Red wild einkorn</name>
    <name type="synonym">Crithodium urartu</name>
    <dbReference type="NCBI Taxonomy" id="4572"/>
    <lineage>
        <taxon>Eukaryota</taxon>
        <taxon>Viridiplantae</taxon>
        <taxon>Streptophyta</taxon>
        <taxon>Embryophyta</taxon>
        <taxon>Tracheophyta</taxon>
        <taxon>Spermatophyta</taxon>
        <taxon>Magnoliopsida</taxon>
        <taxon>Liliopsida</taxon>
        <taxon>Poales</taxon>
        <taxon>Poaceae</taxon>
        <taxon>BOP clade</taxon>
        <taxon>Pooideae</taxon>
        <taxon>Triticodae</taxon>
        <taxon>Triticeae</taxon>
        <taxon>Triticinae</taxon>
        <taxon>Triticum</taxon>
    </lineage>
</organism>
<reference evidence="10" key="1">
    <citation type="journal article" date="2013" name="Nature">
        <title>Draft genome of the wheat A-genome progenitor Triticum urartu.</title>
        <authorList>
            <person name="Ling H.Q."/>
            <person name="Zhao S."/>
            <person name="Liu D."/>
            <person name="Wang J."/>
            <person name="Sun H."/>
            <person name="Zhang C."/>
            <person name="Fan H."/>
            <person name="Li D."/>
            <person name="Dong L."/>
            <person name="Tao Y."/>
            <person name="Gao C."/>
            <person name="Wu H."/>
            <person name="Li Y."/>
            <person name="Cui Y."/>
            <person name="Guo X."/>
            <person name="Zheng S."/>
            <person name="Wang B."/>
            <person name="Yu K."/>
            <person name="Liang Q."/>
            <person name="Yang W."/>
            <person name="Lou X."/>
            <person name="Chen J."/>
            <person name="Feng M."/>
            <person name="Jian J."/>
            <person name="Zhang X."/>
            <person name="Luo G."/>
            <person name="Jiang Y."/>
            <person name="Liu J."/>
            <person name="Wang Z."/>
            <person name="Sha Y."/>
            <person name="Zhang B."/>
            <person name="Wu H."/>
            <person name="Tang D."/>
            <person name="Shen Q."/>
            <person name="Xue P."/>
            <person name="Zou S."/>
            <person name="Wang X."/>
            <person name="Liu X."/>
            <person name="Wang F."/>
            <person name="Yang Y."/>
            <person name="An X."/>
            <person name="Dong Z."/>
            <person name="Zhang K."/>
            <person name="Zhang X."/>
            <person name="Luo M.C."/>
            <person name="Dvorak J."/>
            <person name="Tong Y."/>
            <person name="Wang J."/>
            <person name="Yang H."/>
            <person name="Li Z."/>
            <person name="Wang D."/>
            <person name="Zhang A."/>
            <person name="Wang J."/>
        </authorList>
    </citation>
    <scope>NUCLEOTIDE SEQUENCE</scope>
</reference>
<accession>M7YRD2</accession>
<sequence>MTETHLRGDQCRARARPSSVAANSASTASAQPKRYLHATKIDDPTESRSAIPVPTGLFMKSIHVGKGSNGKSTATIKVKTIQHGVCFLGGRICGGEVEVVTVQIISLRRKDEYGDFKNQGVLVCYIPLSFYHCKRRFVQNFAGQHHIICIQKLPSQDRASHICLPKHSAIAEYLSRDLPYELSPDDIYLTSGCVQAIEIMISVLAQPGANILLPRPGFPMYESRTTFSELEVRYFDLVPERGWEADLESVKAIADENTVAILIINPSNPCGSVYSHDHLAQIAETAGELGILIIADEVYDHLAFGSKPFIPMGIFGKTVPVITLGAISKRWLVPGWRLGWIATCDPNGILKETKIDQSIQNYINITSDPATFIQGAVPQIIANTKEEYFNKILDLLRNSADLCYGKIKDIRGITCPHKPEGSMFVMAKLDLSCLDGFSDDIDFCCRLAKEESVIVLPGTALGMKDWVRITFAIDLPSLEDGLERLKSFCERHARVEA</sequence>
<comment type="catalytic activity">
    <reaction evidence="5">
        <text>nicotianamine + 2-oxoglutarate = 3''-deamino-3''-oxonicotianamine + L-glutamate</text>
        <dbReference type="Rhea" id="RHEA:22104"/>
        <dbReference type="ChEBI" id="CHEBI:16810"/>
        <dbReference type="ChEBI" id="CHEBI:29985"/>
        <dbReference type="ChEBI" id="CHEBI:58249"/>
        <dbReference type="ChEBI" id="CHEBI:58685"/>
        <dbReference type="EC" id="2.6.1.80"/>
    </reaction>
</comment>
<keyword evidence="3 10" id="KW-0808">Transferase</keyword>
<evidence type="ECO:0000256" key="4">
    <source>
        <dbReference type="ARBA" id="ARBA00022898"/>
    </source>
</evidence>
<dbReference type="eggNOG" id="KOG0259">
    <property type="taxonomic scope" value="Eukaryota"/>
</dbReference>
<comment type="similarity">
    <text evidence="2">Belongs to the class-I pyridoxal-phosphate-dependent aminotransferase family.</text>
</comment>
<dbReference type="EMBL" id="KD197837">
    <property type="protein sequence ID" value="EMS53198.1"/>
    <property type="molecule type" value="Genomic_DNA"/>
</dbReference>
<dbReference type="InterPro" id="IPR015421">
    <property type="entry name" value="PyrdxlP-dep_Trfase_major"/>
</dbReference>